<dbReference type="EMBL" id="ML995499">
    <property type="protein sequence ID" value="KAF2137953.1"/>
    <property type="molecule type" value="Genomic_DNA"/>
</dbReference>
<proteinExistence type="predicted"/>
<dbReference type="AlphaFoldDB" id="A0A6A6B3L2"/>
<accession>A0A6A6B3L2</accession>
<dbReference type="RefSeq" id="XP_033393668.1">
    <property type="nucleotide sequence ID" value="XM_033547377.1"/>
</dbReference>
<sequence>MLLFWERRTPEITVFPRYLAVSKALFSLVLVSSRLKNLSNPGLEKEIWCSLRVGLGAGGEVVPGFFLLVTRLNPVWSEGRFLVAAEA</sequence>
<keyword evidence="2" id="KW-1185">Reference proteome</keyword>
<dbReference type="Proteomes" id="UP000799438">
    <property type="component" value="Unassembled WGS sequence"/>
</dbReference>
<evidence type="ECO:0000313" key="1">
    <source>
        <dbReference type="EMBL" id="KAF2137953.1"/>
    </source>
</evidence>
<name>A0A6A6B3L2_9PEZI</name>
<reference evidence="1" key="1">
    <citation type="journal article" date="2020" name="Stud. Mycol.">
        <title>101 Dothideomycetes genomes: a test case for predicting lifestyles and emergence of pathogens.</title>
        <authorList>
            <person name="Haridas S."/>
            <person name="Albert R."/>
            <person name="Binder M."/>
            <person name="Bloem J."/>
            <person name="Labutti K."/>
            <person name="Salamov A."/>
            <person name="Andreopoulos B."/>
            <person name="Baker S."/>
            <person name="Barry K."/>
            <person name="Bills G."/>
            <person name="Bluhm B."/>
            <person name="Cannon C."/>
            <person name="Castanera R."/>
            <person name="Culley D."/>
            <person name="Daum C."/>
            <person name="Ezra D."/>
            <person name="Gonzalez J."/>
            <person name="Henrissat B."/>
            <person name="Kuo A."/>
            <person name="Liang C."/>
            <person name="Lipzen A."/>
            <person name="Lutzoni F."/>
            <person name="Magnuson J."/>
            <person name="Mondo S."/>
            <person name="Nolan M."/>
            <person name="Ohm R."/>
            <person name="Pangilinan J."/>
            <person name="Park H.-J."/>
            <person name="Ramirez L."/>
            <person name="Alfaro M."/>
            <person name="Sun H."/>
            <person name="Tritt A."/>
            <person name="Yoshinaga Y."/>
            <person name="Zwiers L.-H."/>
            <person name="Turgeon B."/>
            <person name="Goodwin S."/>
            <person name="Spatafora J."/>
            <person name="Crous P."/>
            <person name="Grigoriev I."/>
        </authorList>
    </citation>
    <scope>NUCLEOTIDE SEQUENCE</scope>
    <source>
        <strain evidence="1">CBS 121167</strain>
    </source>
</reference>
<dbReference type="GeneID" id="54304884"/>
<protein>
    <submittedName>
        <fullName evidence="1">Uncharacterized protein</fullName>
    </submittedName>
</protein>
<gene>
    <name evidence="1" type="ORF">K452DRAFT_97392</name>
</gene>
<organism evidence="1 2">
    <name type="scientific">Aplosporella prunicola CBS 121167</name>
    <dbReference type="NCBI Taxonomy" id="1176127"/>
    <lineage>
        <taxon>Eukaryota</taxon>
        <taxon>Fungi</taxon>
        <taxon>Dikarya</taxon>
        <taxon>Ascomycota</taxon>
        <taxon>Pezizomycotina</taxon>
        <taxon>Dothideomycetes</taxon>
        <taxon>Dothideomycetes incertae sedis</taxon>
        <taxon>Botryosphaeriales</taxon>
        <taxon>Aplosporellaceae</taxon>
        <taxon>Aplosporella</taxon>
    </lineage>
</organism>
<evidence type="ECO:0000313" key="2">
    <source>
        <dbReference type="Proteomes" id="UP000799438"/>
    </source>
</evidence>